<dbReference type="Pfam" id="PF07776">
    <property type="entry name" value="zf-AD"/>
    <property type="match status" value="1"/>
</dbReference>
<evidence type="ECO:0000313" key="13">
    <source>
        <dbReference type="RefSeq" id="XP_016936289.2"/>
    </source>
</evidence>
<dbReference type="InterPro" id="IPR036236">
    <property type="entry name" value="Znf_C2H2_sf"/>
</dbReference>
<sequence>MEEEEVCRVCLQQDGDMINIFDGVQDPEMSIPNMIAQWSGYQVEKGDSLPETICPTCLEDARATFGIIRKLQTEKVCRISDSEDSICSKATEKPFKNVHSEESNNAQEYKVKNEPIDEDIFLEAACKAMESDLFEEDVCKIEVVETEQYNGHKYILSALDLDLGSIPKTTDLPSRGKRRYKCSLCPRSFADALQFSQHIVTHSEEDGDGQKSDFSDSDFSTTGFEEDDYNPDSETDVPSDKPQIKRRRKTSASTTPLKKNIVTHLHDKNDKTKSDLPASERIPTPYLPYKCNYCPRSFPDKDSCILHARSHSKQFRCSDCPKTFAEEKQLKQHILSHSEDQADKPKPSPSGPPREFKCPKCPKSFPYASSCSRHLLSHSDIRPFKCPQCPNSYARPYALRAHFTMHSGERSFKCDQCSKTYKKAHHLKHHLLTHSYSHSNSNERPNKCSQCNKSFLSKSDLNRHIRAHSAEKPHKCDDCSKSFHRSSDLKVHMRTHTGEKPFKCACCSKSFSARTNMVKHQRQCKL</sequence>
<dbReference type="InterPro" id="IPR050331">
    <property type="entry name" value="Zinc_finger"/>
</dbReference>
<feature type="binding site" evidence="8">
    <location>
        <position position="54"/>
    </location>
    <ligand>
        <name>Zn(2+)</name>
        <dbReference type="ChEBI" id="CHEBI:29105"/>
    </ligand>
</feature>
<evidence type="ECO:0000256" key="1">
    <source>
        <dbReference type="ARBA" id="ARBA00004123"/>
    </source>
</evidence>
<dbReference type="SUPFAM" id="SSF57716">
    <property type="entry name" value="Glucocorticoid receptor-like (DNA-binding domain)"/>
    <property type="match status" value="1"/>
</dbReference>
<evidence type="ECO:0000313" key="14">
    <source>
        <dbReference type="RefSeq" id="XP_016936296.2"/>
    </source>
</evidence>
<feature type="domain" description="C2H2-type" evidence="10">
    <location>
        <begin position="474"/>
        <end position="501"/>
    </location>
</feature>
<dbReference type="Pfam" id="PF13894">
    <property type="entry name" value="zf-C2H2_4"/>
    <property type="match status" value="1"/>
</dbReference>
<feature type="domain" description="C2H2-type" evidence="10">
    <location>
        <begin position="412"/>
        <end position="439"/>
    </location>
</feature>
<gene>
    <name evidence="13 14" type="primary">LOC108014635</name>
</gene>
<organism evidence="12 14">
    <name type="scientific">Drosophila suzukii</name>
    <name type="common">Spotted-wing drosophila fruit fly</name>
    <dbReference type="NCBI Taxonomy" id="28584"/>
    <lineage>
        <taxon>Eukaryota</taxon>
        <taxon>Metazoa</taxon>
        <taxon>Ecdysozoa</taxon>
        <taxon>Arthropoda</taxon>
        <taxon>Hexapoda</taxon>
        <taxon>Insecta</taxon>
        <taxon>Pterygota</taxon>
        <taxon>Neoptera</taxon>
        <taxon>Endopterygota</taxon>
        <taxon>Diptera</taxon>
        <taxon>Brachycera</taxon>
        <taxon>Muscomorpha</taxon>
        <taxon>Ephydroidea</taxon>
        <taxon>Drosophilidae</taxon>
        <taxon>Drosophila</taxon>
        <taxon>Sophophora</taxon>
    </lineage>
</organism>
<accession>A0AB39ZL75</accession>
<dbReference type="Gene3D" id="3.30.160.60">
    <property type="entry name" value="Classic Zinc Finger"/>
    <property type="match status" value="6"/>
</dbReference>
<evidence type="ECO:0000256" key="8">
    <source>
        <dbReference type="PROSITE-ProRule" id="PRU01263"/>
    </source>
</evidence>
<reference evidence="12 13" key="1">
    <citation type="submission" date="2025-05" db="UniProtKB">
        <authorList>
            <consortium name="RefSeq"/>
        </authorList>
    </citation>
    <scope>IDENTIFICATION</scope>
</reference>
<feature type="compositionally biased region" description="Basic and acidic residues" evidence="9">
    <location>
        <begin position="202"/>
        <end position="214"/>
    </location>
</feature>
<feature type="domain" description="C2H2-type" evidence="10">
    <location>
        <begin position="502"/>
        <end position="526"/>
    </location>
</feature>
<evidence type="ECO:0000256" key="6">
    <source>
        <dbReference type="ARBA" id="ARBA00023242"/>
    </source>
</evidence>
<evidence type="ECO:0000259" key="10">
    <source>
        <dbReference type="PROSITE" id="PS50157"/>
    </source>
</evidence>
<dbReference type="Pfam" id="PF00096">
    <property type="entry name" value="zf-C2H2"/>
    <property type="match status" value="7"/>
</dbReference>
<keyword evidence="3" id="KW-0677">Repeat</keyword>
<keyword evidence="5 8" id="KW-0862">Zinc</keyword>
<keyword evidence="6" id="KW-0539">Nucleus</keyword>
<comment type="subcellular location">
    <subcellularLocation>
        <location evidence="1">Nucleus</location>
    </subcellularLocation>
</comment>
<evidence type="ECO:0000256" key="4">
    <source>
        <dbReference type="ARBA" id="ARBA00022771"/>
    </source>
</evidence>
<feature type="domain" description="ZAD" evidence="11">
    <location>
        <begin position="5"/>
        <end position="81"/>
    </location>
</feature>
<protein>
    <submittedName>
        <fullName evidence="13 14">Zinc finger protein 260-like</fullName>
    </submittedName>
</protein>
<evidence type="ECO:0000313" key="12">
    <source>
        <dbReference type="Proteomes" id="UP001652628"/>
    </source>
</evidence>
<dbReference type="SUPFAM" id="SSF57667">
    <property type="entry name" value="beta-beta-alpha zinc fingers"/>
    <property type="match status" value="6"/>
</dbReference>
<feature type="region of interest" description="Disordered" evidence="9">
    <location>
        <begin position="335"/>
        <end position="355"/>
    </location>
</feature>
<evidence type="ECO:0000256" key="3">
    <source>
        <dbReference type="ARBA" id="ARBA00022737"/>
    </source>
</evidence>
<dbReference type="PANTHER" id="PTHR16515:SF66">
    <property type="entry name" value="C2H2-TYPE DOMAIN-CONTAINING PROTEIN"/>
    <property type="match status" value="1"/>
</dbReference>
<feature type="domain" description="C2H2-type" evidence="10">
    <location>
        <begin position="180"/>
        <end position="207"/>
    </location>
</feature>
<name>A0AB39ZL75_DROSZ</name>
<feature type="domain" description="C2H2-type" evidence="10">
    <location>
        <begin position="289"/>
        <end position="316"/>
    </location>
</feature>
<dbReference type="InterPro" id="IPR012934">
    <property type="entry name" value="Znf_AD"/>
</dbReference>
<evidence type="ECO:0000256" key="5">
    <source>
        <dbReference type="ARBA" id="ARBA00022833"/>
    </source>
</evidence>
<keyword evidence="2 8" id="KW-0479">Metal-binding</keyword>
<dbReference type="PROSITE" id="PS00028">
    <property type="entry name" value="ZINC_FINGER_C2H2_1"/>
    <property type="match status" value="8"/>
</dbReference>
<dbReference type="PROSITE" id="PS51915">
    <property type="entry name" value="ZAD"/>
    <property type="match status" value="1"/>
</dbReference>
<dbReference type="SMART" id="SM00355">
    <property type="entry name" value="ZnF_C2H2"/>
    <property type="match status" value="9"/>
</dbReference>
<dbReference type="GO" id="GO:0005634">
    <property type="term" value="C:nucleus"/>
    <property type="evidence" value="ECO:0007669"/>
    <property type="project" value="UniProtKB-SubCell"/>
</dbReference>
<dbReference type="InterPro" id="IPR013087">
    <property type="entry name" value="Znf_C2H2_type"/>
</dbReference>
<dbReference type="PROSITE" id="PS50157">
    <property type="entry name" value="ZINC_FINGER_C2H2_2"/>
    <property type="match status" value="9"/>
</dbReference>
<feature type="binding site" evidence="8">
    <location>
        <position position="57"/>
    </location>
    <ligand>
        <name>Zn(2+)</name>
        <dbReference type="ChEBI" id="CHEBI:29105"/>
    </ligand>
</feature>
<keyword evidence="12" id="KW-1185">Reference proteome</keyword>
<dbReference type="AlphaFoldDB" id="A0AB39ZL75"/>
<dbReference type="GO" id="GO:0008270">
    <property type="term" value="F:zinc ion binding"/>
    <property type="evidence" value="ECO:0007669"/>
    <property type="project" value="UniProtKB-UniRule"/>
</dbReference>
<evidence type="ECO:0000256" key="2">
    <source>
        <dbReference type="ARBA" id="ARBA00022723"/>
    </source>
</evidence>
<feature type="binding site" evidence="8">
    <location>
        <position position="10"/>
    </location>
    <ligand>
        <name>Zn(2+)</name>
        <dbReference type="ChEBI" id="CHEBI:29105"/>
    </ligand>
</feature>
<feature type="domain" description="C2H2-type" evidence="10">
    <location>
        <begin position="315"/>
        <end position="342"/>
    </location>
</feature>
<feature type="compositionally biased region" description="Basic and acidic residues" evidence="9">
    <location>
        <begin position="264"/>
        <end position="274"/>
    </location>
</feature>
<dbReference type="GeneID" id="108014635"/>
<dbReference type="Proteomes" id="UP001652628">
    <property type="component" value="Chromosome 2L"/>
</dbReference>
<feature type="domain" description="C2H2-type" evidence="10">
    <location>
        <begin position="384"/>
        <end position="411"/>
    </location>
</feature>
<feature type="domain" description="C2H2-type" evidence="10">
    <location>
        <begin position="356"/>
        <end position="383"/>
    </location>
</feature>
<feature type="domain" description="C2H2-type" evidence="10">
    <location>
        <begin position="446"/>
        <end position="473"/>
    </location>
</feature>
<feature type="compositionally biased region" description="Acidic residues" evidence="9">
    <location>
        <begin position="224"/>
        <end position="237"/>
    </location>
</feature>
<dbReference type="PANTHER" id="PTHR16515">
    <property type="entry name" value="PR DOMAIN ZINC FINGER PROTEIN"/>
    <property type="match status" value="1"/>
</dbReference>
<evidence type="ECO:0000259" key="11">
    <source>
        <dbReference type="PROSITE" id="PS51915"/>
    </source>
</evidence>
<evidence type="ECO:0000256" key="9">
    <source>
        <dbReference type="SAM" id="MobiDB-lite"/>
    </source>
</evidence>
<dbReference type="RefSeq" id="XP_016936296.2">
    <property type="nucleotide sequence ID" value="XM_017080807.4"/>
</dbReference>
<keyword evidence="4 7" id="KW-0863">Zinc-finger</keyword>
<dbReference type="RefSeq" id="XP_016936289.2">
    <property type="nucleotide sequence ID" value="XM_017080800.4"/>
</dbReference>
<evidence type="ECO:0000256" key="7">
    <source>
        <dbReference type="PROSITE-ProRule" id="PRU00042"/>
    </source>
</evidence>
<feature type="binding site" evidence="8">
    <location>
        <position position="7"/>
    </location>
    <ligand>
        <name>Zn(2+)</name>
        <dbReference type="ChEBI" id="CHEBI:29105"/>
    </ligand>
</feature>
<feature type="region of interest" description="Disordered" evidence="9">
    <location>
        <begin position="202"/>
        <end position="279"/>
    </location>
</feature>
<dbReference type="GO" id="GO:0010468">
    <property type="term" value="P:regulation of gene expression"/>
    <property type="evidence" value="ECO:0007669"/>
    <property type="project" value="TreeGrafter"/>
</dbReference>
<dbReference type="Gene3D" id="3.40.1800.20">
    <property type="match status" value="1"/>
</dbReference>
<proteinExistence type="predicted"/>
<feature type="compositionally biased region" description="Basic and acidic residues" evidence="9">
    <location>
        <begin position="335"/>
        <end position="346"/>
    </location>
</feature>